<name>A0A917QFT9_9ACTN</name>
<comment type="caution">
    <text evidence="3">The sequence shown here is derived from an EMBL/GenBank/DDBJ whole genome shotgun (WGS) entry which is preliminary data.</text>
</comment>
<dbReference type="Proteomes" id="UP000637788">
    <property type="component" value="Unassembled WGS sequence"/>
</dbReference>
<evidence type="ECO:0000256" key="1">
    <source>
        <dbReference type="SAM" id="MobiDB-lite"/>
    </source>
</evidence>
<evidence type="ECO:0000313" key="4">
    <source>
        <dbReference type="Proteomes" id="UP000637788"/>
    </source>
</evidence>
<proteinExistence type="predicted"/>
<dbReference type="EMBL" id="BMPQ01000001">
    <property type="protein sequence ID" value="GGK46993.1"/>
    <property type="molecule type" value="Genomic_DNA"/>
</dbReference>
<organism evidence="3 4">
    <name type="scientific">Streptomyces flaveus</name>
    <dbReference type="NCBI Taxonomy" id="66370"/>
    <lineage>
        <taxon>Bacteria</taxon>
        <taxon>Bacillati</taxon>
        <taxon>Actinomycetota</taxon>
        <taxon>Actinomycetes</taxon>
        <taxon>Kitasatosporales</taxon>
        <taxon>Streptomycetaceae</taxon>
        <taxon>Streptomyces</taxon>
        <taxon>Streptomyces aurantiacus group</taxon>
    </lineage>
</organism>
<feature type="signal peptide" evidence="2">
    <location>
        <begin position="1"/>
        <end position="25"/>
    </location>
</feature>
<evidence type="ECO:0008006" key="5">
    <source>
        <dbReference type="Google" id="ProtNLM"/>
    </source>
</evidence>
<accession>A0A917QFT9</accession>
<evidence type="ECO:0000313" key="3">
    <source>
        <dbReference type="EMBL" id="GGK46993.1"/>
    </source>
</evidence>
<feature type="compositionally biased region" description="Polar residues" evidence="1">
    <location>
        <begin position="36"/>
        <end position="45"/>
    </location>
</feature>
<keyword evidence="2" id="KW-0732">Signal</keyword>
<sequence>MKSLKAAAAIAGSLIAAGVGSPAFALDATDLASTSLNGGTTTIESDGTVRSDALNTKNKDSALHKVKGAAEELSNTPTLARIAGVPVPR</sequence>
<reference evidence="3" key="1">
    <citation type="journal article" date="2014" name="Int. J. Syst. Evol. Microbiol.">
        <title>Complete genome sequence of Corynebacterium casei LMG S-19264T (=DSM 44701T), isolated from a smear-ripened cheese.</title>
        <authorList>
            <consortium name="US DOE Joint Genome Institute (JGI-PGF)"/>
            <person name="Walter F."/>
            <person name="Albersmeier A."/>
            <person name="Kalinowski J."/>
            <person name="Ruckert C."/>
        </authorList>
    </citation>
    <scope>NUCLEOTIDE SEQUENCE</scope>
    <source>
        <strain evidence="3">JCM 3035</strain>
    </source>
</reference>
<reference evidence="3" key="2">
    <citation type="submission" date="2020-09" db="EMBL/GenBank/DDBJ databases">
        <authorList>
            <person name="Sun Q."/>
            <person name="Ohkuma M."/>
        </authorList>
    </citation>
    <scope>NUCLEOTIDE SEQUENCE</scope>
    <source>
        <strain evidence="3">JCM 3035</strain>
    </source>
</reference>
<dbReference type="RefSeq" id="WP_189320118.1">
    <property type="nucleotide sequence ID" value="NZ_BMPQ01000001.1"/>
</dbReference>
<gene>
    <name evidence="3" type="ORF">GCM10010094_03730</name>
</gene>
<protein>
    <recommendedName>
        <fullName evidence="5">Secreted protein</fullName>
    </recommendedName>
</protein>
<keyword evidence="4" id="KW-1185">Reference proteome</keyword>
<dbReference type="AlphaFoldDB" id="A0A917QFT9"/>
<evidence type="ECO:0000256" key="2">
    <source>
        <dbReference type="SAM" id="SignalP"/>
    </source>
</evidence>
<feature type="chain" id="PRO_5038054406" description="Secreted protein" evidence="2">
    <location>
        <begin position="26"/>
        <end position="89"/>
    </location>
</feature>
<feature type="region of interest" description="Disordered" evidence="1">
    <location>
        <begin position="36"/>
        <end position="56"/>
    </location>
</feature>